<evidence type="ECO:0000256" key="8">
    <source>
        <dbReference type="RuleBase" id="RU003370"/>
    </source>
</evidence>
<proteinExistence type="inferred from homology"/>
<dbReference type="Gene3D" id="1.10.230.10">
    <property type="entry name" value="Cytochrome P450-Terp, domain 2"/>
    <property type="match status" value="1"/>
</dbReference>
<keyword evidence="10" id="KW-0012">Acyltransferase</keyword>
<dbReference type="InterPro" id="IPR024176">
    <property type="entry name" value="Citrate_synthase_bac-typ"/>
</dbReference>
<name>A0ABV8Q3K3_9MICO</name>
<dbReference type="Pfam" id="PF00285">
    <property type="entry name" value="Citrate_synt"/>
    <property type="match status" value="1"/>
</dbReference>
<comment type="similarity">
    <text evidence="2 7 9">Belongs to the citrate synthase family.</text>
</comment>
<dbReference type="SUPFAM" id="SSF48256">
    <property type="entry name" value="Citrate synthase"/>
    <property type="match status" value="1"/>
</dbReference>
<evidence type="ECO:0000256" key="3">
    <source>
        <dbReference type="ARBA" id="ARBA00022532"/>
    </source>
</evidence>
<dbReference type="NCBIfam" id="TIGR01798">
    <property type="entry name" value="cit_synth_I"/>
    <property type="match status" value="1"/>
</dbReference>
<accession>A0ABV8Q3K3</accession>
<protein>
    <recommendedName>
        <fullName evidence="6 7">Citrate synthase</fullName>
    </recommendedName>
</protein>
<dbReference type="EMBL" id="JBHSCN010000002">
    <property type="protein sequence ID" value="MFC4241898.1"/>
    <property type="molecule type" value="Genomic_DNA"/>
</dbReference>
<organism evidence="10 11">
    <name type="scientific">Gryllotalpicola reticulitermitis</name>
    <dbReference type="NCBI Taxonomy" id="1184153"/>
    <lineage>
        <taxon>Bacteria</taxon>
        <taxon>Bacillati</taxon>
        <taxon>Actinomycetota</taxon>
        <taxon>Actinomycetes</taxon>
        <taxon>Micrococcales</taxon>
        <taxon>Microbacteriaceae</taxon>
        <taxon>Gryllotalpicola</taxon>
    </lineage>
</organism>
<dbReference type="GO" id="GO:0036440">
    <property type="term" value="F:citrate synthase activity"/>
    <property type="evidence" value="ECO:0007669"/>
    <property type="project" value="UniProtKB-EC"/>
</dbReference>
<dbReference type="PANTHER" id="PTHR42871">
    <property type="entry name" value="CITRATE SYNTHASE"/>
    <property type="match status" value="1"/>
</dbReference>
<dbReference type="InterPro" id="IPR016142">
    <property type="entry name" value="Citrate_synth-like_lrg_a-sub"/>
</dbReference>
<dbReference type="PROSITE" id="PS00480">
    <property type="entry name" value="CITRATE_SYNTHASE"/>
    <property type="match status" value="1"/>
</dbReference>
<dbReference type="InterPro" id="IPR010953">
    <property type="entry name" value="Citrate_synthase_typ-I"/>
</dbReference>
<sequence>MPESEEQFATLSYPGGQAQFPIRPAVDGHSSIDIASLTRQTGLTTLDYGFVNTASTASAITYIDGDAGILRYRGYPIEQIAANSTFLEVAWLLLYGELPSADELDAWEKRIRRHTLVHEDLKHLFEALPYHAHPMSMLSSAVAALGTYYEDSAAVDDKEAVELATIRLLAKMPVVAAYAHKKSLGQAFLYPDNSLSYVENFLRLNFGTMAEPYEVNPVVAKALDRLLILHADHEQNASTSTVRLVGSTKANIFSSISAGISALYGPLHGGANEAVLEMLAGIRDSGESVKTFVERVKNKEDGVKLMGFGHRVYKNYDPRAKLVKESADAVLEELGVHDPLLDIAKELEQAALEDDYFVSRKLYPNVDFYTGVMYKAMGFPPRMFTVLFAIGRLPGWIAQWREVNTDPATKIGRPQQLYIGSPERQFPQR</sequence>
<dbReference type="NCBIfam" id="NF004126">
    <property type="entry name" value="PRK05614.1"/>
    <property type="match status" value="1"/>
</dbReference>
<dbReference type="PANTHER" id="PTHR42871:SF1">
    <property type="entry name" value="CITRATE SYNTHASE"/>
    <property type="match status" value="1"/>
</dbReference>
<evidence type="ECO:0000256" key="7">
    <source>
        <dbReference type="PIRNR" id="PIRNR001369"/>
    </source>
</evidence>
<evidence type="ECO:0000256" key="9">
    <source>
        <dbReference type="RuleBase" id="RU003406"/>
    </source>
</evidence>
<evidence type="ECO:0000313" key="11">
    <source>
        <dbReference type="Proteomes" id="UP001595900"/>
    </source>
</evidence>
<evidence type="ECO:0000256" key="6">
    <source>
        <dbReference type="NCBIfam" id="TIGR01798"/>
    </source>
</evidence>
<dbReference type="InterPro" id="IPR019810">
    <property type="entry name" value="Citrate_synthase_AS"/>
</dbReference>
<dbReference type="CDD" id="cd06114">
    <property type="entry name" value="EcCS_like"/>
    <property type="match status" value="1"/>
</dbReference>
<gene>
    <name evidence="10" type="ORF">ACFOYW_00820</name>
</gene>
<dbReference type="Gene3D" id="1.10.580.10">
    <property type="entry name" value="Citrate Synthase, domain 1"/>
    <property type="match status" value="1"/>
</dbReference>
<dbReference type="PRINTS" id="PR00143">
    <property type="entry name" value="CITRTSNTHASE"/>
</dbReference>
<keyword evidence="3 8" id="KW-0816">Tricarboxylic acid cycle</keyword>
<dbReference type="RefSeq" id="WP_390226656.1">
    <property type="nucleotide sequence ID" value="NZ_JBHSCN010000002.1"/>
</dbReference>
<dbReference type="InterPro" id="IPR036969">
    <property type="entry name" value="Citrate_synthase_sf"/>
</dbReference>
<comment type="catalytic activity">
    <reaction evidence="5 8">
        <text>oxaloacetate + acetyl-CoA + H2O = citrate + CoA + H(+)</text>
        <dbReference type="Rhea" id="RHEA:16845"/>
        <dbReference type="ChEBI" id="CHEBI:15377"/>
        <dbReference type="ChEBI" id="CHEBI:15378"/>
        <dbReference type="ChEBI" id="CHEBI:16452"/>
        <dbReference type="ChEBI" id="CHEBI:16947"/>
        <dbReference type="ChEBI" id="CHEBI:57287"/>
        <dbReference type="ChEBI" id="CHEBI:57288"/>
        <dbReference type="EC" id="2.3.3.16"/>
    </reaction>
</comment>
<evidence type="ECO:0000313" key="10">
    <source>
        <dbReference type="EMBL" id="MFC4241898.1"/>
    </source>
</evidence>
<evidence type="ECO:0000256" key="1">
    <source>
        <dbReference type="ARBA" id="ARBA00004751"/>
    </source>
</evidence>
<dbReference type="PIRSF" id="PIRSF001369">
    <property type="entry name" value="Citrate_synth"/>
    <property type="match status" value="1"/>
</dbReference>
<dbReference type="Proteomes" id="UP001595900">
    <property type="component" value="Unassembled WGS sequence"/>
</dbReference>
<evidence type="ECO:0000256" key="4">
    <source>
        <dbReference type="ARBA" id="ARBA00022679"/>
    </source>
</evidence>
<dbReference type="InterPro" id="IPR002020">
    <property type="entry name" value="Citrate_synthase"/>
</dbReference>
<dbReference type="Gene3D" id="2.20.28.60">
    <property type="match status" value="1"/>
</dbReference>
<keyword evidence="4 7" id="KW-0808">Transferase</keyword>
<comment type="caution">
    <text evidence="10">The sequence shown here is derived from an EMBL/GenBank/DDBJ whole genome shotgun (WGS) entry which is preliminary data.</text>
</comment>
<dbReference type="InterPro" id="IPR016143">
    <property type="entry name" value="Citrate_synth-like_sm_a-sub"/>
</dbReference>
<evidence type="ECO:0000256" key="5">
    <source>
        <dbReference type="ARBA" id="ARBA00049288"/>
    </source>
</evidence>
<comment type="pathway">
    <text evidence="1 8">Carbohydrate metabolism; tricarboxylic acid cycle; isocitrate from oxaloacetate: step 1/2.</text>
</comment>
<evidence type="ECO:0000256" key="2">
    <source>
        <dbReference type="ARBA" id="ARBA00010566"/>
    </source>
</evidence>
<keyword evidence="11" id="KW-1185">Reference proteome</keyword>
<reference evidence="11" key="1">
    <citation type="journal article" date="2019" name="Int. J. Syst. Evol. Microbiol.">
        <title>The Global Catalogue of Microorganisms (GCM) 10K type strain sequencing project: providing services to taxonomists for standard genome sequencing and annotation.</title>
        <authorList>
            <consortium name="The Broad Institute Genomics Platform"/>
            <consortium name="The Broad Institute Genome Sequencing Center for Infectious Disease"/>
            <person name="Wu L."/>
            <person name="Ma J."/>
        </authorList>
    </citation>
    <scope>NUCLEOTIDE SEQUENCE [LARGE SCALE GENOMIC DNA]</scope>
    <source>
        <strain evidence="11">CGMCC 1.10363</strain>
    </source>
</reference>